<accession>A0A8H3GEK7</accession>
<evidence type="ECO:0000313" key="1">
    <source>
        <dbReference type="EMBL" id="CAE6448972.1"/>
    </source>
</evidence>
<organism evidence="1 2">
    <name type="scientific">Rhizoctonia solani</name>
    <dbReference type="NCBI Taxonomy" id="456999"/>
    <lineage>
        <taxon>Eukaryota</taxon>
        <taxon>Fungi</taxon>
        <taxon>Dikarya</taxon>
        <taxon>Basidiomycota</taxon>
        <taxon>Agaricomycotina</taxon>
        <taxon>Agaricomycetes</taxon>
        <taxon>Cantharellales</taxon>
        <taxon>Ceratobasidiaceae</taxon>
        <taxon>Rhizoctonia</taxon>
    </lineage>
</organism>
<gene>
    <name evidence="1" type="ORF">RDB_LOCUS51849</name>
</gene>
<dbReference type="AlphaFoldDB" id="A0A8H3GEK7"/>
<dbReference type="EMBL" id="CAJMWY010000839">
    <property type="protein sequence ID" value="CAE6448972.1"/>
    <property type="molecule type" value="Genomic_DNA"/>
</dbReference>
<dbReference type="Gene3D" id="3.40.50.720">
    <property type="entry name" value="NAD(P)-binding Rossmann-like Domain"/>
    <property type="match status" value="1"/>
</dbReference>
<dbReference type="Proteomes" id="UP000663861">
    <property type="component" value="Unassembled WGS sequence"/>
</dbReference>
<dbReference type="Gene3D" id="3.90.180.10">
    <property type="entry name" value="Medium-chain alcohol dehydrogenases, catalytic domain"/>
    <property type="match status" value="1"/>
</dbReference>
<name>A0A8H3GEK7_9AGAM</name>
<sequence>MYNSQRQWVVGVETRPPPTDLLFLLPSHLAPDLIINPRGGVENALASISSSFDGAPGVAATIVSTDPVEAFSFATRIMAKQAAVAVIGRPEDPIPFSCNDIIFKDMTIVARMPSLKPRLEEMVELVVSVARMPSLKPRLEEMVELVVSVGIKVEVRSYPFDKLEELI</sequence>
<evidence type="ECO:0000313" key="2">
    <source>
        <dbReference type="Proteomes" id="UP000663861"/>
    </source>
</evidence>
<comment type="caution">
    <text evidence="1">The sequence shown here is derived from an EMBL/GenBank/DDBJ whole genome shotgun (WGS) entry which is preliminary data.</text>
</comment>
<reference evidence="1" key="1">
    <citation type="submission" date="2021-01" db="EMBL/GenBank/DDBJ databases">
        <authorList>
            <person name="Kaushik A."/>
        </authorList>
    </citation>
    <scope>NUCLEOTIDE SEQUENCE</scope>
    <source>
        <strain evidence="1">AG4-RS23</strain>
    </source>
</reference>
<proteinExistence type="predicted"/>
<protein>
    <submittedName>
        <fullName evidence="1">Uncharacterized protein</fullName>
    </submittedName>
</protein>